<gene>
    <name evidence="1" type="ORF">VSA01S_34160</name>
</gene>
<proteinExistence type="predicted"/>
<evidence type="ECO:0008006" key="3">
    <source>
        <dbReference type="Google" id="ProtNLM"/>
    </source>
</evidence>
<protein>
    <recommendedName>
        <fullName evidence="3">Lipoprotein</fullName>
    </recommendedName>
</protein>
<dbReference type="EMBL" id="BJXJ01000047">
    <property type="protein sequence ID" value="GEM77304.1"/>
    <property type="molecule type" value="Genomic_DNA"/>
</dbReference>
<organism evidence="1 2">
    <name type="scientific">Vibrio sagamiensis NBRC 104589</name>
    <dbReference type="NCBI Taxonomy" id="1219064"/>
    <lineage>
        <taxon>Bacteria</taxon>
        <taxon>Pseudomonadati</taxon>
        <taxon>Pseudomonadota</taxon>
        <taxon>Gammaproteobacteria</taxon>
        <taxon>Vibrionales</taxon>
        <taxon>Vibrionaceae</taxon>
        <taxon>Vibrio</taxon>
    </lineage>
</organism>
<name>A0A511QIZ6_9VIBR</name>
<accession>A0A511QIZ6</accession>
<comment type="caution">
    <text evidence="1">The sequence shown here is derived from an EMBL/GenBank/DDBJ whole genome shotgun (WGS) entry which is preliminary data.</text>
</comment>
<dbReference type="Proteomes" id="UP000321922">
    <property type="component" value="Unassembled WGS sequence"/>
</dbReference>
<evidence type="ECO:0000313" key="2">
    <source>
        <dbReference type="Proteomes" id="UP000321922"/>
    </source>
</evidence>
<evidence type="ECO:0000313" key="1">
    <source>
        <dbReference type="EMBL" id="GEM77304.1"/>
    </source>
</evidence>
<keyword evidence="2" id="KW-1185">Reference proteome</keyword>
<sequence length="177" mass="20203">MKFSPSIPLLFSLLLAGCNGSGSDSSEENSSVEDRLAGSWATDCLVFRDQSVFRGQSFTMTLSADKNHFEQTIERYFDQNCTQQSFMSRQSYTGSYRFREKKTTIEGIEFDLYNIEYDSCISDGPFGSADECLDVHDKYQEAYYNDGAQLILVEPTEVDGSTERTWQLNYNFTMFAQ</sequence>
<dbReference type="PROSITE" id="PS51257">
    <property type="entry name" value="PROKAR_LIPOPROTEIN"/>
    <property type="match status" value="1"/>
</dbReference>
<reference evidence="1 2" key="1">
    <citation type="submission" date="2019-07" db="EMBL/GenBank/DDBJ databases">
        <title>Whole genome shotgun sequence of Vibrio sagamiensis NBRC 104589.</title>
        <authorList>
            <person name="Hosoyama A."/>
            <person name="Uohara A."/>
            <person name="Ohji S."/>
            <person name="Ichikawa N."/>
        </authorList>
    </citation>
    <scope>NUCLEOTIDE SEQUENCE [LARGE SCALE GENOMIC DNA]</scope>
    <source>
        <strain evidence="1 2">NBRC 104589</strain>
    </source>
</reference>
<dbReference type="AlphaFoldDB" id="A0A511QIZ6"/>
<dbReference type="RefSeq" id="WP_039981514.1">
    <property type="nucleotide sequence ID" value="NZ_BAOJ01000060.1"/>
</dbReference>